<feature type="binding site" evidence="7">
    <location>
        <position position="158"/>
    </location>
    <ligand>
        <name>Zn(2+)</name>
        <dbReference type="ChEBI" id="CHEBI:29105"/>
        <note>catalytic</note>
    </ligand>
</feature>
<evidence type="ECO:0000256" key="3">
    <source>
        <dbReference type="ARBA" id="ARBA00022723"/>
    </source>
</evidence>
<evidence type="ECO:0000256" key="6">
    <source>
        <dbReference type="ARBA" id="ARBA00022833"/>
    </source>
</evidence>
<dbReference type="SUPFAM" id="SSF55486">
    <property type="entry name" value="Metalloproteases ('zincins'), catalytic domain"/>
    <property type="match status" value="1"/>
</dbReference>
<keyword evidence="6 7" id="KW-0862">Zinc</keyword>
<feature type="binding site" evidence="7">
    <location>
        <position position="152"/>
    </location>
    <ligand>
        <name>Zn(2+)</name>
        <dbReference type="ChEBI" id="CHEBI:29105"/>
        <note>catalytic</note>
    </ligand>
</feature>
<dbReference type="PANTHER" id="PTHR46986">
    <property type="entry name" value="ENDORIBONUCLEASE YBEY, CHLOROPLASTIC"/>
    <property type="match status" value="1"/>
</dbReference>
<dbReference type="AlphaFoldDB" id="A0A1M6IK34"/>
<name>A0A1M6IK34_9RHOB</name>
<dbReference type="PANTHER" id="PTHR46986:SF1">
    <property type="entry name" value="ENDORIBONUCLEASE YBEY, CHLOROPLASTIC"/>
    <property type="match status" value="1"/>
</dbReference>
<proteinExistence type="inferred from homology"/>
<dbReference type="InterPro" id="IPR023091">
    <property type="entry name" value="MetalPrtase_cat_dom_sf_prd"/>
</dbReference>
<keyword evidence="2 7" id="KW-0540">Nuclease</keyword>
<dbReference type="HAMAP" id="MF_00009">
    <property type="entry name" value="Endoribonucl_YbeY"/>
    <property type="match status" value="1"/>
</dbReference>
<dbReference type="Pfam" id="PF02130">
    <property type="entry name" value="YbeY"/>
    <property type="match status" value="1"/>
</dbReference>
<comment type="function">
    <text evidence="7">Single strand-specific metallo-endoribonuclease involved in late-stage 70S ribosome quality control and in maturation of the 3' terminus of the 16S rRNA.</text>
</comment>
<gene>
    <name evidence="7" type="primary">ybeY</name>
    <name evidence="8" type="ORF">SAMN05444000_107145</name>
</gene>
<feature type="binding site" evidence="7">
    <location>
        <position position="148"/>
    </location>
    <ligand>
        <name>Zn(2+)</name>
        <dbReference type="ChEBI" id="CHEBI:29105"/>
        <note>catalytic</note>
    </ligand>
</feature>
<evidence type="ECO:0000256" key="1">
    <source>
        <dbReference type="ARBA" id="ARBA00010875"/>
    </source>
</evidence>
<dbReference type="GO" id="GO:0004222">
    <property type="term" value="F:metalloendopeptidase activity"/>
    <property type="evidence" value="ECO:0007669"/>
    <property type="project" value="InterPro"/>
</dbReference>
<keyword evidence="4 7" id="KW-0255">Endonuclease</keyword>
<comment type="subcellular location">
    <subcellularLocation>
        <location evidence="7">Cytoplasm</location>
    </subcellularLocation>
</comment>
<evidence type="ECO:0000256" key="5">
    <source>
        <dbReference type="ARBA" id="ARBA00022801"/>
    </source>
</evidence>
<comment type="cofactor">
    <cofactor evidence="7">
        <name>Zn(2+)</name>
        <dbReference type="ChEBI" id="CHEBI:29105"/>
    </cofactor>
    <text evidence="7">Binds 1 zinc ion.</text>
</comment>
<organism evidence="8 9">
    <name type="scientific">Shimia gijangensis</name>
    <dbReference type="NCBI Taxonomy" id="1470563"/>
    <lineage>
        <taxon>Bacteria</taxon>
        <taxon>Pseudomonadati</taxon>
        <taxon>Pseudomonadota</taxon>
        <taxon>Alphaproteobacteria</taxon>
        <taxon>Rhodobacterales</taxon>
        <taxon>Roseobacteraceae</taxon>
    </lineage>
</organism>
<keyword evidence="7" id="KW-0963">Cytoplasm</keyword>
<dbReference type="GO" id="GO:0008270">
    <property type="term" value="F:zinc ion binding"/>
    <property type="evidence" value="ECO:0007669"/>
    <property type="project" value="UniProtKB-UniRule"/>
</dbReference>
<dbReference type="STRING" id="1470563.SAMN05444000_107145"/>
<dbReference type="InterPro" id="IPR020549">
    <property type="entry name" value="YbeY_CS"/>
</dbReference>
<keyword evidence="5 7" id="KW-0378">Hydrolase</keyword>
<keyword evidence="7" id="KW-0690">Ribosome biogenesis</keyword>
<comment type="similarity">
    <text evidence="1 7">Belongs to the endoribonuclease YbeY family.</text>
</comment>
<protein>
    <recommendedName>
        <fullName evidence="7">Endoribonuclease YbeY</fullName>
        <ecNumber evidence="7">3.1.-.-</ecNumber>
    </recommendedName>
</protein>
<reference evidence="9" key="1">
    <citation type="submission" date="2016-11" db="EMBL/GenBank/DDBJ databases">
        <authorList>
            <person name="Varghese N."/>
            <person name="Submissions S."/>
        </authorList>
    </citation>
    <scope>NUCLEOTIDE SEQUENCE [LARGE SCALE GENOMIC DNA]</scope>
    <source>
        <strain evidence="9">DSM 100564</strain>
    </source>
</reference>
<evidence type="ECO:0000256" key="2">
    <source>
        <dbReference type="ARBA" id="ARBA00022722"/>
    </source>
</evidence>
<sequence length="190" mass="20497">MAPSIRGGAGAASPRRQFGMVTDLILEDDRWALANLEAIAETAAQLALNHLDLSPTSYVISILGCDDARIATLNADFRGKLSATNVLSWPAQDLAATTDGDPPLPPAPDSFEEETELGDIAIAYETCLREANDASKPLKHHITHLVIHGVLHLLGFDHIRDKDATLMEGIETVILGKMGIPDPYREEHGD</sequence>
<evidence type="ECO:0000256" key="4">
    <source>
        <dbReference type="ARBA" id="ARBA00022759"/>
    </source>
</evidence>
<keyword evidence="7" id="KW-0698">rRNA processing</keyword>
<dbReference type="Gene3D" id="3.40.390.30">
    <property type="entry name" value="Metalloproteases ('zincins'), catalytic domain"/>
    <property type="match status" value="1"/>
</dbReference>
<keyword evidence="3 7" id="KW-0479">Metal-binding</keyword>
<dbReference type="GO" id="GO:0005737">
    <property type="term" value="C:cytoplasm"/>
    <property type="evidence" value="ECO:0007669"/>
    <property type="project" value="UniProtKB-SubCell"/>
</dbReference>
<evidence type="ECO:0000313" key="9">
    <source>
        <dbReference type="Proteomes" id="UP000183982"/>
    </source>
</evidence>
<keyword evidence="9" id="KW-1185">Reference proteome</keyword>
<dbReference type="EMBL" id="FQZQ01000007">
    <property type="protein sequence ID" value="SHJ34759.1"/>
    <property type="molecule type" value="Genomic_DNA"/>
</dbReference>
<dbReference type="GO" id="GO:0006364">
    <property type="term" value="P:rRNA processing"/>
    <property type="evidence" value="ECO:0007669"/>
    <property type="project" value="UniProtKB-UniRule"/>
</dbReference>
<dbReference type="GO" id="GO:0004521">
    <property type="term" value="F:RNA endonuclease activity"/>
    <property type="evidence" value="ECO:0007669"/>
    <property type="project" value="UniProtKB-UniRule"/>
</dbReference>
<dbReference type="PROSITE" id="PS01306">
    <property type="entry name" value="UPF0054"/>
    <property type="match status" value="1"/>
</dbReference>
<dbReference type="Proteomes" id="UP000183982">
    <property type="component" value="Unassembled WGS sequence"/>
</dbReference>
<evidence type="ECO:0000256" key="7">
    <source>
        <dbReference type="HAMAP-Rule" id="MF_00009"/>
    </source>
</evidence>
<dbReference type="NCBIfam" id="TIGR00043">
    <property type="entry name" value="rRNA maturation RNase YbeY"/>
    <property type="match status" value="1"/>
</dbReference>
<dbReference type="InterPro" id="IPR002036">
    <property type="entry name" value="YbeY"/>
</dbReference>
<evidence type="ECO:0000313" key="8">
    <source>
        <dbReference type="EMBL" id="SHJ34759.1"/>
    </source>
</evidence>
<accession>A0A1M6IK34</accession>
<dbReference type="EC" id="3.1.-.-" evidence="7"/>